<evidence type="ECO:0000259" key="6">
    <source>
        <dbReference type="Pfam" id="PF08625"/>
    </source>
</evidence>
<dbReference type="PROSITE" id="PS50082">
    <property type="entry name" value="WD_REPEATS_2"/>
    <property type="match status" value="8"/>
</dbReference>
<dbReference type="InterPro" id="IPR020472">
    <property type="entry name" value="WD40_PAC1"/>
</dbReference>
<reference evidence="7" key="2">
    <citation type="submission" date="2020-11" db="EMBL/GenBank/DDBJ databases">
        <authorList>
            <consortium name="DOE Joint Genome Institute"/>
            <person name="Kuo A."/>
            <person name="Miyauchi S."/>
            <person name="Kiss E."/>
            <person name="Drula E."/>
            <person name="Kohler A."/>
            <person name="Sanchez-Garcia M."/>
            <person name="Andreopoulos B."/>
            <person name="Barry K.W."/>
            <person name="Bonito G."/>
            <person name="Buee M."/>
            <person name="Carver A."/>
            <person name="Chen C."/>
            <person name="Cichocki N."/>
            <person name="Clum A."/>
            <person name="Culley D."/>
            <person name="Crous P.W."/>
            <person name="Fauchery L."/>
            <person name="Girlanda M."/>
            <person name="Hayes R."/>
            <person name="Keri Z."/>
            <person name="Labutti K."/>
            <person name="Lipzen A."/>
            <person name="Lombard V."/>
            <person name="Magnuson J."/>
            <person name="Maillard F."/>
            <person name="Morin E."/>
            <person name="Murat C."/>
            <person name="Nolan M."/>
            <person name="Ohm R."/>
            <person name="Pangilinan J."/>
            <person name="Pereira M."/>
            <person name="Perotto S."/>
            <person name="Peter M."/>
            <person name="Riley R."/>
            <person name="Sitrit Y."/>
            <person name="Stielow B."/>
            <person name="Szollosi G."/>
            <person name="Zifcakova L."/>
            <person name="Stursova M."/>
            <person name="Spatafora J.W."/>
            <person name="Tedersoo L."/>
            <person name="Vaario L.-M."/>
            <person name="Yamada A."/>
            <person name="Yan M."/>
            <person name="Wang P."/>
            <person name="Xu J."/>
            <person name="Bruns T."/>
            <person name="Baldrian P."/>
            <person name="Vilgalys R."/>
            <person name="Henrissat B."/>
            <person name="Grigoriev I.V."/>
            <person name="Hibbett D."/>
            <person name="Nagy L.G."/>
            <person name="Martin F.M."/>
        </authorList>
    </citation>
    <scope>NUCLEOTIDE SEQUENCE</scope>
    <source>
        <strain evidence="7">UH-Tt-Lm1</strain>
    </source>
</reference>
<keyword evidence="8" id="KW-1185">Reference proteome</keyword>
<dbReference type="Proteomes" id="UP000736335">
    <property type="component" value="Unassembled WGS sequence"/>
</dbReference>
<proteinExistence type="predicted"/>
<feature type="repeat" description="WD" evidence="5">
    <location>
        <begin position="214"/>
        <end position="247"/>
    </location>
</feature>
<feature type="repeat" description="WD" evidence="5">
    <location>
        <begin position="111"/>
        <end position="152"/>
    </location>
</feature>
<dbReference type="GO" id="GO:0030686">
    <property type="term" value="C:90S preribosome"/>
    <property type="evidence" value="ECO:0007669"/>
    <property type="project" value="TreeGrafter"/>
</dbReference>
<dbReference type="Pfam" id="PF08625">
    <property type="entry name" value="Utp13"/>
    <property type="match status" value="1"/>
</dbReference>
<evidence type="ECO:0000256" key="1">
    <source>
        <dbReference type="ARBA" id="ARBA00004604"/>
    </source>
</evidence>
<protein>
    <submittedName>
        <fullName evidence="7">WD40 repeat-like protein</fullName>
    </submittedName>
</protein>
<accession>A0A9P6L771</accession>
<dbReference type="OrthoDB" id="5414888at2759"/>
<feature type="repeat" description="WD" evidence="5">
    <location>
        <begin position="737"/>
        <end position="769"/>
    </location>
</feature>
<dbReference type="InterPro" id="IPR001680">
    <property type="entry name" value="WD40_rpt"/>
</dbReference>
<dbReference type="InterPro" id="IPR019775">
    <property type="entry name" value="WD40_repeat_CS"/>
</dbReference>
<dbReference type="InterPro" id="IPR011047">
    <property type="entry name" value="Quinoprotein_ADH-like_sf"/>
</dbReference>
<dbReference type="PROSITE" id="PS50294">
    <property type="entry name" value="WD_REPEATS_REGION"/>
    <property type="match status" value="7"/>
</dbReference>
<feature type="repeat" description="WD" evidence="5">
    <location>
        <begin position="560"/>
        <end position="573"/>
    </location>
</feature>
<comment type="subcellular location">
    <subcellularLocation>
        <location evidence="1">Nucleus</location>
        <location evidence="1">Nucleolus</location>
    </subcellularLocation>
</comment>
<dbReference type="InterPro" id="IPR013934">
    <property type="entry name" value="Utp13_C"/>
</dbReference>
<dbReference type="PROSITE" id="PS00678">
    <property type="entry name" value="WD_REPEATS_1"/>
    <property type="match status" value="4"/>
</dbReference>
<feature type="repeat" description="WD" evidence="5">
    <location>
        <begin position="603"/>
        <end position="644"/>
    </location>
</feature>
<dbReference type="PANTHER" id="PTHR19854">
    <property type="entry name" value="TRANSDUCIN BETA-LIKE 3"/>
    <property type="match status" value="1"/>
</dbReference>
<dbReference type="PRINTS" id="PR00320">
    <property type="entry name" value="GPROTEINBRPT"/>
</dbReference>
<dbReference type="CDD" id="cd00200">
    <property type="entry name" value="WD40"/>
    <property type="match status" value="1"/>
</dbReference>
<dbReference type="EMBL" id="WIUZ02000006">
    <property type="protein sequence ID" value="KAF9785694.1"/>
    <property type="molecule type" value="Genomic_DNA"/>
</dbReference>
<feature type="domain" description="U3 small nucleolar RNA-associated protein 13 C-terminal" evidence="6">
    <location>
        <begin position="790"/>
        <end position="950"/>
    </location>
</feature>
<evidence type="ECO:0000313" key="7">
    <source>
        <dbReference type="EMBL" id="KAF9785694.1"/>
    </source>
</evidence>
<evidence type="ECO:0000256" key="5">
    <source>
        <dbReference type="PROSITE-ProRule" id="PRU00221"/>
    </source>
</evidence>
<comment type="caution">
    <text evidence="7">The sequence shown here is derived from an EMBL/GenBank/DDBJ whole genome shotgun (WGS) entry which is preliminary data.</text>
</comment>
<keyword evidence="3" id="KW-0677">Repeat</keyword>
<dbReference type="PANTHER" id="PTHR19854:SF15">
    <property type="entry name" value="TRANSDUCIN BETA-LIKE PROTEIN 3"/>
    <property type="match status" value="1"/>
</dbReference>
<keyword evidence="4" id="KW-0539">Nucleus</keyword>
<sequence>MSASLKTFYDRQRVIGPLHTAGPVGLTPDGTRVITCVGEQVVLTDIQSGREICRFAGDTEPINSLAISPCSRHLLVFSGSLALRVFTLPTSQPLRTDSGAKNVVHPDRVISKAHEAPVHVCKVDPTSTYLAAGSADGVVKVWDIHRGYITHVFKGHGGVVSALAFNYPRDPSSIAAGDVKMQLITGSVDTKIRIFDLGAAAARTSGRPKPEAVLEGHVSVPRGLDVSQDGKWLLSAGRDSVALLWDIAPTRASKPTGKGKEKPAEPRLIKTIPVLDHVEAAGLLLPEERLAGSAENAETSALRFFVAGEKGVVTIWDTEKGIPLLTLGKEKSNDGDESRQVLDAVYLPTNSTIVSIHADQNILFHNLFDASLDRQFIGFNDEIVDATFLTAPQIPPPLNPKNGGLDRVCRGDDRLAVATNSSLIRIYDASSLDARLLEGHNDIVLCLDCGGDGVVLISGSKDSTARVWAPISVPQTSRALYGSRAGTQIGSDNGADSLASAGNFSSEWRCVAVCDGHAESVGAVAMARQTQNAPGENGPVLGDVDSRDNGRCVRLKFTFTGSQDRTIKMWDLSGVVRSHAFDPESRGNGEMAGPVRCKSLFTLKAHEKDINSLDVSPNDRFLASGSQDKTAKVYEIEYSTSPARGSFKLIGTCKGHKRGVWCVKFGRQEKVLATASGDKTVKLWNISDFSCIKTFEGHANSVLRVDFLSDGQQLVSSGSDGLVKIWNVRTEECVTTMDNHEDKVWALAVSKDEKTIVSGAADSVITFWQDCTEKKEIEKESRRAELVSKEQDFLNYVSLRDYRNAILLALAMQQPGRLLSLFKSVRGGLDVEGLNRFKSFTGSPAVDEVIRTMSAEDLITLIKFVRDWNSNAKTSGVAQEILYAIVKLRSAEEIIETLKPQVAGEEQSTDAGGGLKEIVDGLIPYTERHLARMERLIQESYVVDFLLEEMDEGMLCGEAGVMEVDLV</sequence>
<keyword evidence="2 5" id="KW-0853">WD repeat</keyword>
<dbReference type="SUPFAM" id="SSF50998">
    <property type="entry name" value="Quinoprotein alcohol dehydrogenase-like"/>
    <property type="match status" value="2"/>
</dbReference>
<dbReference type="AlphaFoldDB" id="A0A9P6L771"/>
<name>A0A9P6L771_9AGAM</name>
<dbReference type="GO" id="GO:0034511">
    <property type="term" value="F:U3 snoRNA binding"/>
    <property type="evidence" value="ECO:0007669"/>
    <property type="project" value="TreeGrafter"/>
</dbReference>
<evidence type="ECO:0000256" key="3">
    <source>
        <dbReference type="ARBA" id="ARBA00022737"/>
    </source>
</evidence>
<dbReference type="GO" id="GO:0000480">
    <property type="term" value="P:endonucleolytic cleavage in 5'-ETS of tricistronic rRNA transcript (SSU-rRNA, 5.8S rRNA, LSU-rRNA)"/>
    <property type="evidence" value="ECO:0007669"/>
    <property type="project" value="TreeGrafter"/>
</dbReference>
<evidence type="ECO:0000256" key="2">
    <source>
        <dbReference type="ARBA" id="ARBA00022574"/>
    </source>
</evidence>
<dbReference type="GO" id="GO:0032040">
    <property type="term" value="C:small-subunit processome"/>
    <property type="evidence" value="ECO:0007669"/>
    <property type="project" value="InterPro"/>
</dbReference>
<dbReference type="InterPro" id="IPR015943">
    <property type="entry name" value="WD40/YVTN_repeat-like_dom_sf"/>
</dbReference>
<dbReference type="Pfam" id="PF00400">
    <property type="entry name" value="WD40"/>
    <property type="match status" value="8"/>
</dbReference>
<dbReference type="Gene3D" id="2.130.10.10">
    <property type="entry name" value="YVTN repeat-like/Quinoprotein amine dehydrogenase"/>
    <property type="match status" value="4"/>
</dbReference>
<feature type="repeat" description="WD" evidence="5">
    <location>
        <begin position="695"/>
        <end position="736"/>
    </location>
</feature>
<evidence type="ECO:0000313" key="8">
    <source>
        <dbReference type="Proteomes" id="UP000736335"/>
    </source>
</evidence>
<feature type="repeat" description="WD" evidence="5">
    <location>
        <begin position="653"/>
        <end position="694"/>
    </location>
</feature>
<dbReference type="SMART" id="SM00320">
    <property type="entry name" value="WD40"/>
    <property type="match status" value="11"/>
</dbReference>
<dbReference type="GO" id="GO:0000472">
    <property type="term" value="P:endonucleolytic cleavage to generate mature 5'-end of SSU-rRNA from (SSU-rRNA, 5.8S rRNA, LSU-rRNA)"/>
    <property type="evidence" value="ECO:0007669"/>
    <property type="project" value="TreeGrafter"/>
</dbReference>
<organism evidence="7 8">
    <name type="scientific">Thelephora terrestris</name>
    <dbReference type="NCBI Taxonomy" id="56493"/>
    <lineage>
        <taxon>Eukaryota</taxon>
        <taxon>Fungi</taxon>
        <taxon>Dikarya</taxon>
        <taxon>Basidiomycota</taxon>
        <taxon>Agaricomycotina</taxon>
        <taxon>Agaricomycetes</taxon>
        <taxon>Thelephorales</taxon>
        <taxon>Thelephoraceae</taxon>
        <taxon>Thelephora</taxon>
    </lineage>
</organism>
<gene>
    <name evidence="7" type="ORF">BJ322DRAFT_1055814</name>
</gene>
<feature type="repeat" description="WD" evidence="5">
    <location>
        <begin position="437"/>
        <end position="468"/>
    </location>
</feature>
<reference evidence="7" key="1">
    <citation type="journal article" date="2020" name="Nat. Commun.">
        <title>Large-scale genome sequencing of mycorrhizal fungi provides insights into the early evolution of symbiotic traits.</title>
        <authorList>
            <person name="Miyauchi S."/>
            <person name="Kiss E."/>
            <person name="Kuo A."/>
            <person name="Drula E."/>
            <person name="Kohler A."/>
            <person name="Sanchez-Garcia M."/>
            <person name="Morin E."/>
            <person name="Andreopoulos B."/>
            <person name="Barry K.W."/>
            <person name="Bonito G."/>
            <person name="Buee M."/>
            <person name="Carver A."/>
            <person name="Chen C."/>
            <person name="Cichocki N."/>
            <person name="Clum A."/>
            <person name="Culley D."/>
            <person name="Crous P.W."/>
            <person name="Fauchery L."/>
            <person name="Girlanda M."/>
            <person name="Hayes R.D."/>
            <person name="Keri Z."/>
            <person name="LaButti K."/>
            <person name="Lipzen A."/>
            <person name="Lombard V."/>
            <person name="Magnuson J."/>
            <person name="Maillard F."/>
            <person name="Murat C."/>
            <person name="Nolan M."/>
            <person name="Ohm R.A."/>
            <person name="Pangilinan J."/>
            <person name="Pereira M.F."/>
            <person name="Perotto S."/>
            <person name="Peter M."/>
            <person name="Pfister S."/>
            <person name="Riley R."/>
            <person name="Sitrit Y."/>
            <person name="Stielow J.B."/>
            <person name="Szollosi G."/>
            <person name="Zifcakova L."/>
            <person name="Stursova M."/>
            <person name="Spatafora J.W."/>
            <person name="Tedersoo L."/>
            <person name="Vaario L.M."/>
            <person name="Yamada A."/>
            <person name="Yan M."/>
            <person name="Wang P."/>
            <person name="Xu J."/>
            <person name="Bruns T."/>
            <person name="Baldrian P."/>
            <person name="Vilgalys R."/>
            <person name="Dunand C."/>
            <person name="Henrissat B."/>
            <person name="Grigoriev I.V."/>
            <person name="Hibbett D."/>
            <person name="Nagy L.G."/>
            <person name="Martin F.M."/>
        </authorList>
    </citation>
    <scope>NUCLEOTIDE SEQUENCE</scope>
    <source>
        <strain evidence="7">UH-Tt-Lm1</strain>
    </source>
</reference>
<evidence type="ECO:0000256" key="4">
    <source>
        <dbReference type="ARBA" id="ARBA00023242"/>
    </source>
</evidence>